<evidence type="ECO:0000256" key="4">
    <source>
        <dbReference type="ARBA" id="ARBA00023136"/>
    </source>
</evidence>
<dbReference type="InterPro" id="IPR011701">
    <property type="entry name" value="MFS"/>
</dbReference>
<dbReference type="Pfam" id="PF07690">
    <property type="entry name" value="MFS_1"/>
    <property type="match status" value="1"/>
</dbReference>
<dbReference type="Gene3D" id="1.20.1250.20">
    <property type="entry name" value="MFS general substrate transporter like domains"/>
    <property type="match status" value="1"/>
</dbReference>
<evidence type="ECO:0000256" key="1">
    <source>
        <dbReference type="ARBA" id="ARBA00004141"/>
    </source>
</evidence>
<keyword evidence="7" id="KW-1185">Reference proteome</keyword>
<reference evidence="6" key="1">
    <citation type="submission" date="2023-01" db="EMBL/GenBank/DDBJ databases">
        <authorList>
            <person name="Piombo E."/>
        </authorList>
    </citation>
    <scope>NUCLEOTIDE SEQUENCE</scope>
</reference>
<dbReference type="GO" id="GO:0016020">
    <property type="term" value="C:membrane"/>
    <property type="evidence" value="ECO:0007669"/>
    <property type="project" value="UniProtKB-SubCell"/>
</dbReference>
<keyword evidence="2 5" id="KW-0812">Transmembrane</keyword>
<gene>
    <name evidence="6" type="ORF">CCHLO57077_00014292</name>
</gene>
<accession>A0AA35LZB8</accession>
<keyword evidence="4 5" id="KW-0472">Membrane</keyword>
<comment type="subcellular location">
    <subcellularLocation>
        <location evidence="1">Membrane</location>
        <topology evidence="1">Multi-pass membrane protein</topology>
    </subcellularLocation>
</comment>
<evidence type="ECO:0000256" key="5">
    <source>
        <dbReference type="SAM" id="Phobius"/>
    </source>
</evidence>
<feature type="transmembrane region" description="Helical" evidence="5">
    <location>
        <begin position="12"/>
        <end position="33"/>
    </location>
</feature>
<evidence type="ECO:0000256" key="3">
    <source>
        <dbReference type="ARBA" id="ARBA00022989"/>
    </source>
</evidence>
<dbReference type="AlphaFoldDB" id="A0AA35LZB8"/>
<dbReference type="PANTHER" id="PTHR23507">
    <property type="entry name" value="ZGC:174356"/>
    <property type="match status" value="1"/>
</dbReference>
<feature type="transmembrane region" description="Helical" evidence="5">
    <location>
        <begin position="212"/>
        <end position="234"/>
    </location>
</feature>
<proteinExistence type="predicted"/>
<feature type="transmembrane region" description="Helical" evidence="5">
    <location>
        <begin position="39"/>
        <end position="58"/>
    </location>
</feature>
<name>A0AA35LZB8_9HYPO</name>
<feature type="transmembrane region" description="Helical" evidence="5">
    <location>
        <begin position="254"/>
        <end position="274"/>
    </location>
</feature>
<feature type="transmembrane region" description="Helical" evidence="5">
    <location>
        <begin position="79"/>
        <end position="100"/>
    </location>
</feature>
<feature type="transmembrane region" description="Helical" evidence="5">
    <location>
        <begin position="106"/>
        <end position="126"/>
    </location>
</feature>
<dbReference type="PANTHER" id="PTHR23507:SF1">
    <property type="entry name" value="FI18259P1-RELATED"/>
    <property type="match status" value="1"/>
</dbReference>
<feature type="transmembrane region" description="Helical" evidence="5">
    <location>
        <begin position="342"/>
        <end position="361"/>
    </location>
</feature>
<feature type="transmembrane region" description="Helical" evidence="5">
    <location>
        <begin position="181"/>
        <end position="200"/>
    </location>
</feature>
<dbReference type="GO" id="GO:0022857">
    <property type="term" value="F:transmembrane transporter activity"/>
    <property type="evidence" value="ECO:0007669"/>
    <property type="project" value="InterPro"/>
</dbReference>
<dbReference type="InterPro" id="IPR036259">
    <property type="entry name" value="MFS_trans_sf"/>
</dbReference>
<dbReference type="EMBL" id="CABFNP030000761">
    <property type="protein sequence ID" value="CAI6085534.1"/>
    <property type="molecule type" value="Genomic_DNA"/>
</dbReference>
<protein>
    <submittedName>
        <fullName evidence="6">Uncharacterized protein</fullName>
    </submittedName>
</protein>
<organism evidence="6 7">
    <name type="scientific">Clonostachys chloroleuca</name>
    <dbReference type="NCBI Taxonomy" id="1926264"/>
    <lineage>
        <taxon>Eukaryota</taxon>
        <taxon>Fungi</taxon>
        <taxon>Dikarya</taxon>
        <taxon>Ascomycota</taxon>
        <taxon>Pezizomycotina</taxon>
        <taxon>Sordariomycetes</taxon>
        <taxon>Hypocreomycetidae</taxon>
        <taxon>Hypocreales</taxon>
        <taxon>Bionectriaceae</taxon>
        <taxon>Clonostachys</taxon>
    </lineage>
</organism>
<evidence type="ECO:0000256" key="2">
    <source>
        <dbReference type="ARBA" id="ARBA00022692"/>
    </source>
</evidence>
<keyword evidence="3 5" id="KW-1133">Transmembrane helix</keyword>
<evidence type="ECO:0000313" key="6">
    <source>
        <dbReference type="EMBL" id="CAI6085534.1"/>
    </source>
</evidence>
<evidence type="ECO:0000313" key="7">
    <source>
        <dbReference type="Proteomes" id="UP001160390"/>
    </source>
</evidence>
<dbReference type="Proteomes" id="UP001160390">
    <property type="component" value="Unassembled WGS sequence"/>
</dbReference>
<dbReference type="SUPFAM" id="SSF103473">
    <property type="entry name" value="MFS general substrate transporter"/>
    <property type="match status" value="1"/>
</dbReference>
<comment type="caution">
    <text evidence="6">The sequence shown here is derived from an EMBL/GenBank/DDBJ whole genome shotgun (WGS) entry which is preliminary data.</text>
</comment>
<sequence>MGRLADNRGQRGVFVIIMLGILMSLTWSLFIIARAKLPIRLVWASSVFLLVGGGRDAAEMLLAAMAAKACNEETRTRGLYHFYSCFIFAELIGPPIASAAADISPWLPFIISYILLFFTFPVLVIMSKYDTAPQSPHTSHEQSTHPDVPPESRNCLRIALSATIDQFQILKFIFSTGKMRLASVIFVIGTLRGISLRALIQYTSQKQTNALISEVALVNLLLFLFIMPALIRVVSIYLKPEAQVLSLGILKSSLSFLFVGSLLLAFAASSPLLIASTMIDGLGFGARSALLSLVTSWIDLECTGTLYSAVFLPEQIGMLGGEPLIQNLLGIAVGLPDPWKGLPFSCASLFYFMSLVSTFVITQHIG</sequence>